<protein>
    <submittedName>
        <fullName evidence="1">DUF4192 domain-containing protein</fullName>
    </submittedName>
</protein>
<evidence type="ECO:0000313" key="1">
    <source>
        <dbReference type="EMBL" id="MBI8989055.1"/>
    </source>
</evidence>
<dbReference type="RefSeq" id="WP_198738075.1">
    <property type="nucleotide sequence ID" value="NZ_JAEIOS010000011.1"/>
</dbReference>
<reference evidence="1" key="1">
    <citation type="submission" date="2020-12" db="EMBL/GenBank/DDBJ databases">
        <title>Genome public.</title>
        <authorList>
            <person name="Sun Q."/>
        </authorList>
    </citation>
    <scope>NUCLEOTIDE SEQUENCE</scope>
    <source>
        <strain evidence="1">CCM 8863</strain>
    </source>
</reference>
<dbReference type="Pfam" id="PF13830">
    <property type="entry name" value="DUF4192"/>
    <property type="match status" value="1"/>
</dbReference>
<gene>
    <name evidence="1" type="ORF">JDV75_04695</name>
</gene>
<name>A0A934I5V4_9CORY</name>
<dbReference type="EMBL" id="JAEIOS010000011">
    <property type="protein sequence ID" value="MBI8989055.1"/>
    <property type="molecule type" value="Genomic_DNA"/>
</dbReference>
<dbReference type="AlphaFoldDB" id="A0A934I5V4"/>
<dbReference type="InterPro" id="IPR025447">
    <property type="entry name" value="DUF4192"/>
</dbReference>
<sequence>MTQTLSMPADLIASIPAFLGFYPTDSLVMVALDPRQTLERYSRVGPVTRADLFDGDAVAGTVGALADVGVTAAFAFFVGEDPGEGLSHTGTAAVLHREAAYRGIRMLGAWWVPSIISGAPYRILADVTGGTPGVTGSSGTDRWREGVIPDIITAAAMRELVSDGGTLPELTRREALDFFARSTSGPPEHLVRCIAERAESWGREVVEGGHQAGGESSPADFLDNYLSDLMREIGRILDSGGNPTENVSLLSGAARLMTQRKIRDLVLRRAVCPENTVPLAELMLAVARTFSGDIRCNALCVYAVALIARGRTTRVWSALRSASDENPHHRLTGLLLSAYGRGRFDLILESCR</sequence>
<dbReference type="Proteomes" id="UP000645966">
    <property type="component" value="Unassembled WGS sequence"/>
</dbReference>
<keyword evidence="2" id="KW-1185">Reference proteome</keyword>
<accession>A0A934I5V4</accession>
<proteinExistence type="predicted"/>
<evidence type="ECO:0000313" key="2">
    <source>
        <dbReference type="Proteomes" id="UP000645966"/>
    </source>
</evidence>
<comment type="caution">
    <text evidence="1">The sequence shown here is derived from an EMBL/GenBank/DDBJ whole genome shotgun (WGS) entry which is preliminary data.</text>
</comment>
<organism evidence="1 2">
    <name type="scientific">Corynebacterium meridianum</name>
    <dbReference type="NCBI Taxonomy" id="2765363"/>
    <lineage>
        <taxon>Bacteria</taxon>
        <taxon>Bacillati</taxon>
        <taxon>Actinomycetota</taxon>
        <taxon>Actinomycetes</taxon>
        <taxon>Mycobacteriales</taxon>
        <taxon>Corynebacteriaceae</taxon>
        <taxon>Corynebacterium</taxon>
    </lineage>
</organism>